<dbReference type="Proteomes" id="UP001589575">
    <property type="component" value="Unassembled WGS sequence"/>
</dbReference>
<feature type="region of interest" description="Disordered" evidence="1">
    <location>
        <begin position="1"/>
        <end position="40"/>
    </location>
</feature>
<dbReference type="EMBL" id="JBHMFI010000002">
    <property type="protein sequence ID" value="MFB9074333.1"/>
    <property type="molecule type" value="Genomic_DNA"/>
</dbReference>
<sequence length="40" mass="4395">MPWQSTMAFRRSRRPSNTSRASPMPQAAAGEPTSAPPWPP</sequence>
<keyword evidence="3" id="KW-1185">Reference proteome</keyword>
<comment type="caution">
    <text evidence="2">The sequence shown here is derived from an EMBL/GenBank/DDBJ whole genome shotgun (WGS) entry which is preliminary data.</text>
</comment>
<reference evidence="2 3" key="1">
    <citation type="submission" date="2024-09" db="EMBL/GenBank/DDBJ databases">
        <authorList>
            <person name="Sun Q."/>
            <person name="Mori K."/>
        </authorList>
    </citation>
    <scope>NUCLEOTIDE SEQUENCE [LARGE SCALE GENOMIC DNA]</scope>
    <source>
        <strain evidence="2 3">CCM 7609</strain>
    </source>
</reference>
<evidence type="ECO:0000313" key="2">
    <source>
        <dbReference type="EMBL" id="MFB9074333.1"/>
    </source>
</evidence>
<organism evidence="2 3">
    <name type="scientific">Citricoccus parietis</name>
    <dbReference type="NCBI Taxonomy" id="592307"/>
    <lineage>
        <taxon>Bacteria</taxon>
        <taxon>Bacillati</taxon>
        <taxon>Actinomycetota</taxon>
        <taxon>Actinomycetes</taxon>
        <taxon>Micrococcales</taxon>
        <taxon>Micrococcaceae</taxon>
        <taxon>Citricoccus</taxon>
    </lineage>
</organism>
<accession>A0ABV5G5U8</accession>
<proteinExistence type="predicted"/>
<evidence type="ECO:0000256" key="1">
    <source>
        <dbReference type="SAM" id="MobiDB-lite"/>
    </source>
</evidence>
<protein>
    <submittedName>
        <fullName evidence="2">Uncharacterized protein</fullName>
    </submittedName>
</protein>
<name>A0ABV5G5U8_9MICC</name>
<evidence type="ECO:0000313" key="3">
    <source>
        <dbReference type="Proteomes" id="UP001589575"/>
    </source>
</evidence>
<gene>
    <name evidence="2" type="ORF">ACFFX0_25320</name>
</gene>